<dbReference type="RefSeq" id="WP_061496953.1">
    <property type="nucleotide sequence ID" value="NZ_CP010951.1"/>
</dbReference>
<organism evidence="2 3">
    <name type="scientific">Ramlibacter tataouinensis</name>
    <dbReference type="NCBI Taxonomy" id="94132"/>
    <lineage>
        <taxon>Bacteria</taxon>
        <taxon>Pseudomonadati</taxon>
        <taxon>Pseudomonadota</taxon>
        <taxon>Betaproteobacteria</taxon>
        <taxon>Burkholderiales</taxon>
        <taxon>Comamonadaceae</taxon>
        <taxon>Ramlibacter</taxon>
    </lineage>
</organism>
<evidence type="ECO:0000256" key="1">
    <source>
        <dbReference type="SAM" id="MobiDB-lite"/>
    </source>
</evidence>
<evidence type="ECO:0000313" key="3">
    <source>
        <dbReference type="Proteomes" id="UP000070433"/>
    </source>
</evidence>
<dbReference type="OrthoDB" id="8889545at2"/>
<proteinExistence type="predicted"/>
<dbReference type="InterPro" id="IPR013320">
    <property type="entry name" value="ConA-like_dom_sf"/>
</dbReference>
<protein>
    <submittedName>
        <fullName evidence="2">Uncharacterized protein</fullName>
    </submittedName>
</protein>
<gene>
    <name evidence="2" type="ORF">UC35_05460</name>
</gene>
<feature type="compositionally biased region" description="Gly residues" evidence="1">
    <location>
        <begin position="23"/>
        <end position="41"/>
    </location>
</feature>
<dbReference type="EMBL" id="CP010951">
    <property type="protein sequence ID" value="AMO22450.1"/>
    <property type="molecule type" value="Genomic_DNA"/>
</dbReference>
<sequence>MNRRSLISLGLGALAGCGGGGSGGGGSGGGGGGNRSGGSSNGAGARASAAASGRRGTETEFRDFLQVGAAPAYWIHDNTWGADGLTRGTYTGPGGTQFETTYSRSTTLGPNGEVGWRTGWKFPTGTTEVKAFLSAIFGSKPGYANEWVTPGGHKVLLPDNSYSTTQPSGATPGSFLPVGTPADSRGAWPDMFASFAYAHVVPPTGRGQLAFDLWLQATPAQVHGWGASPITHEVMIALDYWGNYGAPSDRNPGWFSHNVTIDGRRWHVYFVRHFMDGWAFIVFEPDGPVAAGTLNLGAFLRHVATRTDAAGQPWLSGTEWLVSIEVGVEPVEGVGDLSVFNYRVWRT</sequence>
<evidence type="ECO:0000313" key="2">
    <source>
        <dbReference type="EMBL" id="AMO22450.1"/>
    </source>
</evidence>
<dbReference type="InterPro" id="IPR013319">
    <property type="entry name" value="GH11/12"/>
</dbReference>
<dbReference type="PROSITE" id="PS51257">
    <property type="entry name" value="PROKAR_LIPOPROTEIN"/>
    <property type="match status" value="1"/>
</dbReference>
<feature type="region of interest" description="Disordered" evidence="1">
    <location>
        <begin position="23"/>
        <end position="56"/>
    </location>
</feature>
<accession>A0A127JR54</accession>
<dbReference type="Gene3D" id="2.60.120.180">
    <property type="match status" value="1"/>
</dbReference>
<dbReference type="Proteomes" id="UP000070433">
    <property type="component" value="Chromosome"/>
</dbReference>
<dbReference type="SUPFAM" id="SSF49899">
    <property type="entry name" value="Concanavalin A-like lectins/glucanases"/>
    <property type="match status" value="1"/>
</dbReference>
<dbReference type="GO" id="GO:0004553">
    <property type="term" value="F:hydrolase activity, hydrolyzing O-glycosyl compounds"/>
    <property type="evidence" value="ECO:0007669"/>
    <property type="project" value="InterPro"/>
</dbReference>
<name>A0A127JR54_9BURK</name>
<feature type="compositionally biased region" description="Low complexity" evidence="1">
    <location>
        <begin position="42"/>
        <end position="54"/>
    </location>
</feature>
<reference evidence="2 3" key="1">
    <citation type="journal article" date="2014" name="Int. J. Syst. Evol. Microbiol.">
        <title>Ramlibacter solisilvae sp. nov., isolated from forest soil, and emended description of the genus Ramlibacter.</title>
        <authorList>
            <person name="Lee H.J."/>
            <person name="Lee S.H."/>
            <person name="Lee S.S."/>
            <person name="Lee J.S."/>
            <person name="Kim Y."/>
            <person name="Kim S.C."/>
            <person name="Jeon C.O."/>
        </authorList>
    </citation>
    <scope>NUCLEOTIDE SEQUENCE [LARGE SCALE GENOMIC DNA]</scope>
    <source>
        <strain evidence="2 3">5-10</strain>
    </source>
</reference>
<dbReference type="AlphaFoldDB" id="A0A127JR54"/>
<keyword evidence="3" id="KW-1185">Reference proteome</keyword>